<keyword evidence="2" id="KW-0472">Membrane</keyword>
<comment type="caution">
    <text evidence="3">The sequence shown here is derived from an EMBL/GenBank/DDBJ whole genome shotgun (WGS) entry which is preliminary data.</text>
</comment>
<dbReference type="InterPro" id="IPR045584">
    <property type="entry name" value="Pilin-like"/>
</dbReference>
<evidence type="ECO:0000256" key="1">
    <source>
        <dbReference type="SAM" id="MobiDB-lite"/>
    </source>
</evidence>
<keyword evidence="2" id="KW-1133">Transmembrane helix</keyword>
<dbReference type="RefSeq" id="WP_052562834.1">
    <property type="nucleotide sequence ID" value="NZ_BAFN01000001.1"/>
</dbReference>
<feature type="region of interest" description="Disordered" evidence="1">
    <location>
        <begin position="187"/>
        <end position="223"/>
    </location>
</feature>
<evidence type="ECO:0000313" key="4">
    <source>
        <dbReference type="Proteomes" id="UP000032309"/>
    </source>
</evidence>
<dbReference type="SUPFAM" id="SSF54523">
    <property type="entry name" value="Pili subunits"/>
    <property type="match status" value="1"/>
</dbReference>
<feature type="transmembrane region" description="Helical" evidence="2">
    <location>
        <begin position="12"/>
        <end position="31"/>
    </location>
</feature>
<protein>
    <submittedName>
        <fullName evidence="3">Uncharacterized protein</fullName>
    </submittedName>
</protein>
<name>A0ABQ0JVD7_9BACT</name>
<sequence>MRSNKGFTLIELIVVLAIMGIIAGVAVPRYAGSFDTIKFRKTMSELVYFLREARIKAMSNAQAAHVTIDLYRGFCWNDDRKVLRLPANIEVFINTIEARDDQIKTFTFYPNGTALAEKIGFVCDTRVAVLHVEPLGGLAYYKIGEEMEQVVRYGRNGGELSDEDIEKVIDKWKDSDTLTKDVQTDEAYINDAEYEEEDYEEGDDETEFSDGEEGDEDMDVEDE</sequence>
<organism evidence="3 4">
    <name type="scientific">Candidatus Brocadia sinica JPN1</name>
    <dbReference type="NCBI Taxonomy" id="1197129"/>
    <lineage>
        <taxon>Bacteria</taxon>
        <taxon>Pseudomonadati</taxon>
        <taxon>Planctomycetota</taxon>
        <taxon>Candidatus Brocadiia</taxon>
        <taxon>Candidatus Brocadiales</taxon>
        <taxon>Candidatus Brocadiaceae</taxon>
        <taxon>Candidatus Brocadia</taxon>
    </lineage>
</organism>
<evidence type="ECO:0000256" key="2">
    <source>
        <dbReference type="SAM" id="Phobius"/>
    </source>
</evidence>
<evidence type="ECO:0000313" key="3">
    <source>
        <dbReference type="EMBL" id="GAN32720.1"/>
    </source>
</evidence>
<keyword evidence="4" id="KW-1185">Reference proteome</keyword>
<dbReference type="Pfam" id="PF07963">
    <property type="entry name" value="N_methyl"/>
    <property type="match status" value="1"/>
</dbReference>
<dbReference type="EMBL" id="BAFN01000001">
    <property type="protein sequence ID" value="GAN32720.1"/>
    <property type="molecule type" value="Genomic_DNA"/>
</dbReference>
<keyword evidence="2" id="KW-0812">Transmembrane</keyword>
<dbReference type="PROSITE" id="PS00409">
    <property type="entry name" value="PROKAR_NTER_METHYL"/>
    <property type="match status" value="1"/>
</dbReference>
<dbReference type="InterPro" id="IPR012902">
    <property type="entry name" value="N_methyl_site"/>
</dbReference>
<accession>A0ABQ0JVD7</accession>
<reference evidence="4" key="1">
    <citation type="journal article" date="2015" name="Genome Announc.">
        <title>Draft Genome Sequence of an Anaerobic Ammonium-Oxidizing Bacterium, "Candidatus Brocadia sinica".</title>
        <authorList>
            <person name="Oshiki M."/>
            <person name="Shinyako-Hata K."/>
            <person name="Satoh H."/>
            <person name="Okabe S."/>
        </authorList>
    </citation>
    <scope>NUCLEOTIDE SEQUENCE [LARGE SCALE GENOMIC DNA]</scope>
    <source>
        <strain evidence="4">JPN1</strain>
    </source>
</reference>
<dbReference type="Proteomes" id="UP000032309">
    <property type="component" value="Unassembled WGS sequence"/>
</dbReference>
<feature type="compositionally biased region" description="Acidic residues" evidence="1">
    <location>
        <begin position="192"/>
        <end position="223"/>
    </location>
</feature>
<dbReference type="NCBIfam" id="TIGR02532">
    <property type="entry name" value="IV_pilin_GFxxxE"/>
    <property type="match status" value="1"/>
</dbReference>
<gene>
    <name evidence="3" type="ORF">BROSI_A1235</name>
</gene>
<proteinExistence type="predicted"/>
<dbReference type="Gene3D" id="3.30.700.10">
    <property type="entry name" value="Glycoprotein, Type 4 Pilin"/>
    <property type="match status" value="1"/>
</dbReference>